<evidence type="ECO:0000313" key="1">
    <source>
        <dbReference type="EMBL" id="GIO49807.1"/>
    </source>
</evidence>
<evidence type="ECO:0000313" key="2">
    <source>
        <dbReference type="Proteomes" id="UP000682811"/>
    </source>
</evidence>
<accession>A0A919YK77</accession>
<name>A0A919YK77_9BACL</name>
<dbReference type="Proteomes" id="UP000682811">
    <property type="component" value="Unassembled WGS sequence"/>
</dbReference>
<dbReference type="RefSeq" id="WP_212980181.1">
    <property type="nucleotide sequence ID" value="NZ_AP025343.1"/>
</dbReference>
<keyword evidence="2" id="KW-1185">Reference proteome</keyword>
<dbReference type="AlphaFoldDB" id="A0A919YK77"/>
<comment type="caution">
    <text evidence="1">The sequence shown here is derived from an EMBL/GenBank/DDBJ whole genome shotgun (WGS) entry which is preliminary data.</text>
</comment>
<protein>
    <submittedName>
        <fullName evidence="1">Uncharacterized protein</fullName>
    </submittedName>
</protein>
<sequence>MEIIRPEPSAVPEANLLNWQMLIRHETLRLIKSGTFMQLVSSPELADIAKECSALNRQLLKLAHKRFTHSSDHQS</sequence>
<proteinExistence type="predicted"/>
<reference evidence="1 2" key="1">
    <citation type="submission" date="2021-03" db="EMBL/GenBank/DDBJ databases">
        <title>Antimicrobial resistance genes in bacteria isolated from Japanese honey, and their potential for conferring macrolide and lincosamide resistance in the American foulbrood pathogen Paenibacillus larvae.</title>
        <authorList>
            <person name="Okamoto M."/>
            <person name="Kumagai M."/>
            <person name="Kanamori H."/>
            <person name="Takamatsu D."/>
        </authorList>
    </citation>
    <scope>NUCLEOTIDE SEQUENCE [LARGE SCALE GENOMIC DNA]</scope>
    <source>
        <strain evidence="1 2">J34TS1</strain>
    </source>
</reference>
<gene>
    <name evidence="1" type="ORF">J34TS1_45720</name>
</gene>
<organism evidence="1 2">
    <name type="scientific">Paenibacillus azoreducens</name>
    <dbReference type="NCBI Taxonomy" id="116718"/>
    <lineage>
        <taxon>Bacteria</taxon>
        <taxon>Bacillati</taxon>
        <taxon>Bacillota</taxon>
        <taxon>Bacilli</taxon>
        <taxon>Bacillales</taxon>
        <taxon>Paenibacillaceae</taxon>
        <taxon>Paenibacillus</taxon>
    </lineage>
</organism>
<dbReference type="EMBL" id="BORT01000025">
    <property type="protein sequence ID" value="GIO49807.1"/>
    <property type="molecule type" value="Genomic_DNA"/>
</dbReference>